<feature type="transmembrane region" description="Helical" evidence="1">
    <location>
        <begin position="180"/>
        <end position="200"/>
    </location>
</feature>
<gene>
    <name evidence="2" type="ORF">RBB75_16925</name>
</gene>
<keyword evidence="1" id="KW-1133">Transmembrane helix</keyword>
<organism evidence="2">
    <name type="scientific">Tunturiibacter empetritectus</name>
    <dbReference type="NCBI Taxonomy" id="3069691"/>
    <lineage>
        <taxon>Bacteria</taxon>
        <taxon>Pseudomonadati</taxon>
        <taxon>Acidobacteriota</taxon>
        <taxon>Terriglobia</taxon>
        <taxon>Terriglobales</taxon>
        <taxon>Acidobacteriaceae</taxon>
        <taxon>Tunturiibacter</taxon>
    </lineage>
</organism>
<sequence>MDKRINIHLNRRMQTLGLSSQPQPTDNLFKRLFWPAIESQYDVDLIGQQGFWVCTVVAVLSLGMMTLLHMPLTGLFTAVVFFLGGCGVRQQSVAAAGLVFALYLTNLVGGLVLGSFGNPLIQLIVLMLLFANVRATVLSRRWMAQPVDTIDQELPERSMETVTDKFANGLPALLWAKSRYAFFPLAGVLLLLSIAGVVLMKKQALIRTATPVGATTTLDVGPSN</sequence>
<reference evidence="2" key="1">
    <citation type="submission" date="2023-08" db="EMBL/GenBank/DDBJ databases">
        <authorList>
            <person name="Messyasz A."/>
            <person name="Mannisto M.K."/>
            <person name="Kerkhof L.J."/>
            <person name="Haggblom M."/>
        </authorList>
    </citation>
    <scope>NUCLEOTIDE SEQUENCE</scope>
    <source>
        <strain evidence="2">M8UP23</strain>
    </source>
</reference>
<reference evidence="2" key="2">
    <citation type="journal article" date="2024" name="Environ. Microbiol.">
        <title>Genome analysis and description of Tunturibacter gen. nov. expands the diversity of Terriglobia in tundra soils.</title>
        <authorList>
            <person name="Messyasz A."/>
            <person name="Mannisto M.K."/>
            <person name="Kerkhof L.J."/>
            <person name="Haggblom M.M."/>
        </authorList>
    </citation>
    <scope>NUCLEOTIDE SEQUENCE</scope>
    <source>
        <strain evidence="2">M8UP23</strain>
    </source>
</reference>
<protein>
    <submittedName>
        <fullName evidence="2">Uncharacterized protein</fullName>
    </submittedName>
</protein>
<dbReference type="AlphaFoldDB" id="A0AAU7ZBS3"/>
<feature type="transmembrane region" description="Helical" evidence="1">
    <location>
        <begin position="120"/>
        <end position="137"/>
    </location>
</feature>
<dbReference type="RefSeq" id="WP_353068752.1">
    <property type="nucleotide sequence ID" value="NZ_CP132932.1"/>
</dbReference>
<dbReference type="KEGG" id="temp:RBB75_16925"/>
<feature type="transmembrane region" description="Helical" evidence="1">
    <location>
        <begin position="50"/>
        <end position="83"/>
    </location>
</feature>
<keyword evidence="1" id="KW-0472">Membrane</keyword>
<proteinExistence type="predicted"/>
<keyword evidence="1" id="KW-0812">Transmembrane</keyword>
<evidence type="ECO:0000313" key="2">
    <source>
        <dbReference type="EMBL" id="XCB26102.1"/>
    </source>
</evidence>
<evidence type="ECO:0000256" key="1">
    <source>
        <dbReference type="SAM" id="Phobius"/>
    </source>
</evidence>
<feature type="transmembrane region" description="Helical" evidence="1">
    <location>
        <begin position="95"/>
        <end position="114"/>
    </location>
</feature>
<dbReference type="EMBL" id="CP132932">
    <property type="protein sequence ID" value="XCB26102.1"/>
    <property type="molecule type" value="Genomic_DNA"/>
</dbReference>
<name>A0AAU7ZBS3_9BACT</name>
<accession>A0AAU7ZBS3</accession>